<dbReference type="Proteomes" id="UP001107558">
    <property type="component" value="Chromosome 2"/>
</dbReference>
<proteinExistence type="predicted"/>
<organism evidence="1 2">
    <name type="scientific">Polypedilum vanderplanki</name>
    <name type="common">Sleeping chironomid midge</name>
    <dbReference type="NCBI Taxonomy" id="319348"/>
    <lineage>
        <taxon>Eukaryota</taxon>
        <taxon>Metazoa</taxon>
        <taxon>Ecdysozoa</taxon>
        <taxon>Arthropoda</taxon>
        <taxon>Hexapoda</taxon>
        <taxon>Insecta</taxon>
        <taxon>Pterygota</taxon>
        <taxon>Neoptera</taxon>
        <taxon>Endopterygota</taxon>
        <taxon>Diptera</taxon>
        <taxon>Nematocera</taxon>
        <taxon>Chironomoidea</taxon>
        <taxon>Chironomidae</taxon>
        <taxon>Chironominae</taxon>
        <taxon>Polypedilum</taxon>
        <taxon>Polypedilum</taxon>
    </lineage>
</organism>
<gene>
    <name evidence="1" type="ORF">PVAND_007131</name>
</gene>
<evidence type="ECO:0000313" key="1">
    <source>
        <dbReference type="EMBL" id="KAG5677367.1"/>
    </source>
</evidence>
<comment type="caution">
    <text evidence="1">The sequence shown here is derived from an EMBL/GenBank/DDBJ whole genome shotgun (WGS) entry which is preliminary data.</text>
</comment>
<reference evidence="1" key="1">
    <citation type="submission" date="2021-03" db="EMBL/GenBank/DDBJ databases">
        <title>Chromosome level genome of the anhydrobiotic midge Polypedilum vanderplanki.</title>
        <authorList>
            <person name="Yoshida Y."/>
            <person name="Kikawada T."/>
            <person name="Gusev O."/>
        </authorList>
    </citation>
    <scope>NUCLEOTIDE SEQUENCE</scope>
    <source>
        <strain evidence="1">NIAS01</strain>
        <tissue evidence="1">Whole body or cell culture</tissue>
    </source>
</reference>
<name>A0A9J6C5V3_POLVA</name>
<dbReference type="EMBL" id="JADBJN010000002">
    <property type="protein sequence ID" value="KAG5677367.1"/>
    <property type="molecule type" value="Genomic_DNA"/>
</dbReference>
<keyword evidence="2" id="KW-1185">Reference proteome</keyword>
<accession>A0A9J6C5V3</accession>
<evidence type="ECO:0000313" key="2">
    <source>
        <dbReference type="Proteomes" id="UP001107558"/>
    </source>
</evidence>
<sequence length="97" mass="11866">MRLPPFTIAENEFLLNNKRTVEFYKAKKKQQIEIARNIESDMIKIFGNSARDYIEITSRLKNMRLQYLRFCKLDVDLYVIKWRYFKKMAEIMKQSVY</sequence>
<protein>
    <submittedName>
        <fullName evidence="1">Uncharacterized protein</fullName>
    </submittedName>
</protein>
<dbReference type="AlphaFoldDB" id="A0A9J6C5V3"/>